<evidence type="ECO:0000313" key="2">
    <source>
        <dbReference type="Proteomes" id="UP000886884"/>
    </source>
</evidence>
<reference evidence="1" key="2">
    <citation type="journal article" date="2021" name="PeerJ">
        <title>Extensive microbial diversity within the chicken gut microbiome revealed by metagenomics and culture.</title>
        <authorList>
            <person name="Gilroy R."/>
            <person name="Ravi A."/>
            <person name="Getino M."/>
            <person name="Pursley I."/>
            <person name="Horton D.L."/>
            <person name="Alikhan N.F."/>
            <person name="Baker D."/>
            <person name="Gharbi K."/>
            <person name="Hall N."/>
            <person name="Watson M."/>
            <person name="Adriaenssens E.M."/>
            <person name="Foster-Nyarko E."/>
            <person name="Jarju S."/>
            <person name="Secka A."/>
            <person name="Antonio M."/>
            <person name="Oren A."/>
            <person name="Chaudhuri R.R."/>
            <person name="La Ragione R."/>
            <person name="Hildebrand F."/>
            <person name="Pallen M.J."/>
        </authorList>
    </citation>
    <scope>NUCLEOTIDE SEQUENCE</scope>
    <source>
        <strain evidence="1">CHK183-6373</strain>
    </source>
</reference>
<dbReference type="SUPFAM" id="SSF50475">
    <property type="entry name" value="FMN-binding split barrel"/>
    <property type="match status" value="1"/>
</dbReference>
<name>A0A9D1P6Y9_9FIRM</name>
<dbReference type="InterPro" id="IPR012349">
    <property type="entry name" value="Split_barrel_FMN-bd"/>
</dbReference>
<proteinExistence type="predicted"/>
<dbReference type="Gene3D" id="2.30.110.10">
    <property type="entry name" value="Electron Transport, Fmn-binding Protein, Chain A"/>
    <property type="match status" value="1"/>
</dbReference>
<organism evidence="1 2">
    <name type="scientific">Candidatus Ornithocaccomicrobium faecavium</name>
    <dbReference type="NCBI Taxonomy" id="2840890"/>
    <lineage>
        <taxon>Bacteria</taxon>
        <taxon>Bacillati</taxon>
        <taxon>Bacillota</taxon>
        <taxon>Clostridia</taxon>
        <taxon>Candidatus Ornithocaccomicrobium</taxon>
    </lineage>
</organism>
<evidence type="ECO:0000313" key="1">
    <source>
        <dbReference type="EMBL" id="HIV27706.1"/>
    </source>
</evidence>
<dbReference type="AlphaFoldDB" id="A0A9D1P6Y9"/>
<reference evidence="1" key="1">
    <citation type="submission" date="2020-10" db="EMBL/GenBank/DDBJ databases">
        <authorList>
            <person name="Gilroy R."/>
        </authorList>
    </citation>
    <scope>NUCLEOTIDE SEQUENCE</scope>
    <source>
        <strain evidence="1">CHK183-6373</strain>
    </source>
</reference>
<comment type="caution">
    <text evidence="1">The sequence shown here is derived from an EMBL/GenBank/DDBJ whole genome shotgun (WGS) entry which is preliminary data.</text>
</comment>
<protein>
    <submittedName>
        <fullName evidence="1">Pyridoxamine 5'-phosphate oxidase family protein</fullName>
    </submittedName>
</protein>
<dbReference type="Proteomes" id="UP000886884">
    <property type="component" value="Unassembled WGS sequence"/>
</dbReference>
<accession>A0A9D1P6Y9</accession>
<gene>
    <name evidence="1" type="ORF">IAA64_07025</name>
</gene>
<sequence length="156" mass="17784">MEFAAAYTKFWQELGPARKMVLATALAEKVTARMMSVVVLEKKLYFQTDITFRKYQQIRSNPHVALCADNIQIEGYCQEEGIPACHAAFSSAFQAHFPGSYQRYSALQHERVFSVTPTFIERWLYIDGKPHIETFAIESALYSLLEYGANGEHAAY</sequence>
<dbReference type="EMBL" id="DVOT01000130">
    <property type="protein sequence ID" value="HIV27706.1"/>
    <property type="molecule type" value="Genomic_DNA"/>
</dbReference>